<dbReference type="InterPro" id="IPR013378">
    <property type="entry name" value="InlB-like_B-rpt"/>
</dbReference>
<keyword evidence="3" id="KW-0812">Transmembrane</keyword>
<comment type="caution">
    <text evidence="4">The sequence shown here is derived from an EMBL/GenBank/DDBJ whole genome shotgun (WGS) entry which is preliminary data.</text>
</comment>
<keyword evidence="5" id="KW-1185">Reference proteome</keyword>
<dbReference type="Gene3D" id="2.60.40.10">
    <property type="entry name" value="Immunoglobulins"/>
    <property type="match status" value="1"/>
</dbReference>
<evidence type="ECO:0000256" key="3">
    <source>
        <dbReference type="SAM" id="Phobius"/>
    </source>
</evidence>
<reference evidence="4" key="1">
    <citation type="submission" date="2023-06" db="EMBL/GenBank/DDBJ databases">
        <title>Identification and characterization of horizontal gene transfer across gut microbiota members of farm animals based on homology search.</title>
        <authorList>
            <person name="Schwarzerova J."/>
            <person name="Nykrynova M."/>
            <person name="Jureckova K."/>
            <person name="Cejkova D."/>
            <person name="Rychlik I."/>
        </authorList>
    </citation>
    <scope>NUCLEOTIDE SEQUENCE</scope>
    <source>
        <strain evidence="4">ET39</strain>
    </source>
</reference>
<dbReference type="InterPro" id="IPR011050">
    <property type="entry name" value="Pectin_lyase_fold/virulence"/>
</dbReference>
<organism evidence="4 5">
    <name type="scientific">Amedibacillus dolichus</name>
    <dbReference type="NCBI Taxonomy" id="31971"/>
    <lineage>
        <taxon>Bacteria</taxon>
        <taxon>Bacillati</taxon>
        <taxon>Bacillota</taxon>
        <taxon>Erysipelotrichia</taxon>
        <taxon>Erysipelotrichales</taxon>
        <taxon>Erysipelotrichaceae</taxon>
        <taxon>Amedibacillus</taxon>
    </lineage>
</organism>
<proteinExistence type="predicted"/>
<dbReference type="InterPro" id="IPR012332">
    <property type="entry name" value="Autotransporter_pectin_lyase_C"/>
</dbReference>
<dbReference type="Proteomes" id="UP001529340">
    <property type="component" value="Unassembled WGS sequence"/>
</dbReference>
<dbReference type="Pfam" id="PF09479">
    <property type="entry name" value="Flg_new"/>
    <property type="match status" value="1"/>
</dbReference>
<feature type="transmembrane region" description="Helical" evidence="3">
    <location>
        <begin position="683"/>
        <end position="702"/>
    </location>
</feature>
<evidence type="ECO:0000313" key="4">
    <source>
        <dbReference type="EMBL" id="MDM8157641.1"/>
    </source>
</evidence>
<dbReference type="Gene3D" id="2.60.40.4270">
    <property type="entry name" value="Listeria-Bacteroides repeat domain"/>
    <property type="match status" value="1"/>
</dbReference>
<feature type="compositionally biased region" description="Basic and acidic residues" evidence="2">
    <location>
        <begin position="641"/>
        <end position="658"/>
    </location>
</feature>
<name>A0ABT7UDD7_9FIRM</name>
<keyword evidence="3" id="KW-0472">Membrane</keyword>
<protein>
    <submittedName>
        <fullName evidence="4">InlB B-repeat-containing protein</fullName>
    </submittedName>
</protein>
<dbReference type="EMBL" id="JAUDCG010000036">
    <property type="protein sequence ID" value="MDM8157641.1"/>
    <property type="molecule type" value="Genomic_DNA"/>
</dbReference>
<dbReference type="Gene3D" id="2.160.20.20">
    <property type="match status" value="1"/>
</dbReference>
<evidence type="ECO:0000313" key="5">
    <source>
        <dbReference type="Proteomes" id="UP001529340"/>
    </source>
</evidence>
<keyword evidence="3" id="KW-1133">Transmembrane helix</keyword>
<gene>
    <name evidence="4" type="ORF">QUV96_08325</name>
</gene>
<evidence type="ECO:0000256" key="2">
    <source>
        <dbReference type="SAM" id="MobiDB-lite"/>
    </source>
</evidence>
<evidence type="ECO:0000256" key="1">
    <source>
        <dbReference type="ARBA" id="ARBA00004196"/>
    </source>
</evidence>
<dbReference type="SUPFAM" id="SSF51126">
    <property type="entry name" value="Pectin lyase-like"/>
    <property type="match status" value="1"/>
</dbReference>
<dbReference type="InterPro" id="IPR042229">
    <property type="entry name" value="Listeria/Bacterioides_rpt_sf"/>
</dbReference>
<feature type="region of interest" description="Disordered" evidence="2">
    <location>
        <begin position="641"/>
        <end position="681"/>
    </location>
</feature>
<accession>A0ABT7UDD7</accession>
<dbReference type="InterPro" id="IPR013783">
    <property type="entry name" value="Ig-like_fold"/>
</dbReference>
<reference evidence="4" key="2">
    <citation type="submission" date="2023-06" db="EMBL/GenBank/DDBJ databases">
        <authorList>
            <person name="Zeman M."/>
            <person name="Kubasova T."/>
            <person name="Jahodarova E."/>
            <person name="Nykrynova M."/>
            <person name="Rychlik I."/>
        </authorList>
    </citation>
    <scope>NUCLEOTIDE SEQUENCE</scope>
    <source>
        <strain evidence="4">ET39</strain>
    </source>
</reference>
<comment type="subcellular location">
    <subcellularLocation>
        <location evidence="1">Cell envelope</location>
    </subcellularLocation>
</comment>
<feature type="compositionally biased region" description="Acidic residues" evidence="2">
    <location>
        <begin position="663"/>
        <end position="672"/>
    </location>
</feature>
<sequence>MMFLTSTVLFAKEPVNLSDDAVTIKSSDGTLTNYPTLDQAARAAKDGDTILLNEDIEMSFYTLDGRQQNPMMTIEGKTVTLDGQGHTVTAKDEAFSMIEVRPGGELTIRNIVLDGSSANNRAFSNIVNIEGGHVTIEDQTILQNNRTAAISIGTNVPGGTCVMNGGEIRNNVMPGGSNDTGVAVTILEESTFIMNGGSIHDNQTLNYGSSGIMANRGGRAVLNGGEIYGNRTQVSGMASAVHIKGGTVDLNGAEIYGNTSVSGYGALYVTNHSSFGTKWDGILNINGGSIHDNTDEEGNENAIYLWSRSSIEGTGAYLRFSGSPNVEGPSVIYANSSSSVDFQPLEVIGTFTPVTPIQLDTLFYYVLGQRIVNYTDGLMADHTHFINISPYYGYQESADQTYLYTEAKRPIVFMDGEEELEALADWAFVEDTIAEPENVDKAGYRLAGWYTDAQLSDPWDFATDLLPREEGDFLLYAKWEALPVELPELSDSYTLDMPCQDTEITLTPDFEEASDQTYTYEWKDAEGNIIAQTRSLVVDDVAEGELGNYTLTVTVKRSDNGESGSVTSVYTVRHAAHDISEEWKMTEETHSKECLNCGEIFAEAEHSFVWVTDQEPAIGIVGYRHEECSICGFEKEPVEIPALEEERPIDPDDGKPVKPETPGSDEEADDPNESAQTAAAEHMATLPMVLLAVSLGGVYVAIRRRNSSAEN</sequence>